<name>A0A4D6HCB3_9EURY</name>
<evidence type="ECO:0008006" key="4">
    <source>
        <dbReference type="Google" id="ProtNLM"/>
    </source>
</evidence>
<evidence type="ECO:0000313" key="3">
    <source>
        <dbReference type="Proteomes" id="UP000296706"/>
    </source>
</evidence>
<dbReference type="EMBL" id="CP031310">
    <property type="protein sequence ID" value="QCC51235.1"/>
    <property type="molecule type" value="Genomic_DNA"/>
</dbReference>
<evidence type="ECO:0000256" key="1">
    <source>
        <dbReference type="SAM" id="MobiDB-lite"/>
    </source>
</evidence>
<organism evidence="2 3">
    <name type="scientific">Halapricum salinum</name>
    <dbReference type="NCBI Taxonomy" id="1457250"/>
    <lineage>
        <taxon>Archaea</taxon>
        <taxon>Methanobacteriati</taxon>
        <taxon>Methanobacteriota</taxon>
        <taxon>Stenosarchaea group</taxon>
        <taxon>Halobacteria</taxon>
        <taxon>Halobacteriales</taxon>
        <taxon>Haloarculaceae</taxon>
        <taxon>Halapricum</taxon>
    </lineage>
</organism>
<dbReference type="KEGG" id="hsn:DV733_08250"/>
<reference evidence="2 3" key="1">
    <citation type="journal article" date="2019" name="Nat. Commun.">
        <title>A new type of DNA phosphorothioation-based antiviral system in archaea.</title>
        <authorList>
            <person name="Xiong L."/>
            <person name="Liu S."/>
            <person name="Chen S."/>
            <person name="Xiao Y."/>
            <person name="Zhu B."/>
            <person name="Gao Y."/>
            <person name="Zhang Y."/>
            <person name="Chen B."/>
            <person name="Luo J."/>
            <person name="Deng Z."/>
            <person name="Chen X."/>
            <person name="Wang L."/>
            <person name="Chen S."/>
        </authorList>
    </citation>
    <scope>NUCLEOTIDE SEQUENCE [LARGE SCALE GENOMIC DNA]</scope>
    <source>
        <strain evidence="2 3">CBA1105</strain>
    </source>
</reference>
<dbReference type="GeneID" id="39847847"/>
<keyword evidence="3" id="KW-1185">Reference proteome</keyword>
<feature type="compositionally biased region" description="Acidic residues" evidence="1">
    <location>
        <begin position="160"/>
        <end position="170"/>
    </location>
</feature>
<dbReference type="OrthoDB" id="137007at2157"/>
<dbReference type="Proteomes" id="UP000296706">
    <property type="component" value="Chromosome"/>
</dbReference>
<proteinExistence type="predicted"/>
<dbReference type="STRING" id="1457250.GCA_000755225_01256"/>
<gene>
    <name evidence="2" type="ORF">DV733_08250</name>
</gene>
<feature type="region of interest" description="Disordered" evidence="1">
    <location>
        <begin position="125"/>
        <end position="178"/>
    </location>
</feature>
<evidence type="ECO:0000313" key="2">
    <source>
        <dbReference type="EMBL" id="QCC51235.1"/>
    </source>
</evidence>
<dbReference type="AlphaFoldDB" id="A0A4D6HCB3"/>
<accession>A0A4D6HCB3</accession>
<protein>
    <recommendedName>
        <fullName evidence="4">Phage tail assembly protein</fullName>
    </recommendedName>
</protein>
<sequence>MTGETLQTEFEFTLPRGYVDDEGTLHKEGRMRLATAADEIKPLQDQRVQANQSYLTIVLLSRVVTELGDLENVSPHEIEELFVADLEYLQAMYERVNNRGANVVETACPDCGDPFEVSAETGAHVDTSQSQAGLGGGMDTPGIGAAEMSGVEGVGAPDGGEIDDAADAEDVSAGNQPE</sequence>
<dbReference type="RefSeq" id="WP_049995154.1">
    <property type="nucleotide sequence ID" value="NZ_CP031310.1"/>
</dbReference>